<comment type="caution">
    <text evidence="2">The sequence shown here is derived from an EMBL/GenBank/DDBJ whole genome shotgun (WGS) entry which is preliminary data.</text>
</comment>
<dbReference type="Proteomes" id="UP000655868">
    <property type="component" value="Unassembled WGS sequence"/>
</dbReference>
<evidence type="ECO:0000313" key="2">
    <source>
        <dbReference type="EMBL" id="MBJ8338558.1"/>
    </source>
</evidence>
<dbReference type="EMBL" id="JAEMNV010000002">
    <property type="protein sequence ID" value="MBJ8338558.1"/>
    <property type="molecule type" value="Genomic_DNA"/>
</dbReference>
<evidence type="ECO:0000313" key="3">
    <source>
        <dbReference type="Proteomes" id="UP000655868"/>
    </source>
</evidence>
<name>A0A934NNM9_9NOCA</name>
<dbReference type="RefSeq" id="WP_199703233.1">
    <property type="nucleotide sequence ID" value="NZ_JAEMNV010000002.1"/>
</dbReference>
<keyword evidence="3" id="KW-1185">Reference proteome</keyword>
<accession>A0A934NNM9</accession>
<organism evidence="2 3">
    <name type="scientific">Antrihabitans stalagmiti</name>
    <dbReference type="NCBI Taxonomy" id="2799499"/>
    <lineage>
        <taxon>Bacteria</taxon>
        <taxon>Bacillati</taxon>
        <taxon>Actinomycetota</taxon>
        <taxon>Actinomycetes</taxon>
        <taxon>Mycobacteriales</taxon>
        <taxon>Nocardiaceae</taxon>
        <taxon>Antrihabitans</taxon>
    </lineage>
</organism>
<feature type="region of interest" description="Disordered" evidence="1">
    <location>
        <begin position="58"/>
        <end position="78"/>
    </location>
</feature>
<protein>
    <submittedName>
        <fullName evidence="2">Uncharacterized protein</fullName>
    </submittedName>
</protein>
<gene>
    <name evidence="2" type="ORF">JGU71_06655</name>
</gene>
<evidence type="ECO:0000256" key="1">
    <source>
        <dbReference type="SAM" id="MobiDB-lite"/>
    </source>
</evidence>
<sequence>MTAADEIDQVVAGHRRAMAGLREELDSAGERAAMRSRRMVVPSIGDDSRSVPVQEDIAEPQVEPQLEPDDYLPRSWLI</sequence>
<dbReference type="AlphaFoldDB" id="A0A934NNM9"/>
<reference evidence="2" key="1">
    <citation type="submission" date="2020-12" db="EMBL/GenBank/DDBJ databases">
        <title>Antrihabitans popcorni sp. nov. and Antrihabitans auranticaus sp. nov., isolated from a larva cave.</title>
        <authorList>
            <person name="Lee S.D."/>
            <person name="Kim I.S."/>
        </authorList>
    </citation>
    <scope>NUCLEOTIDE SEQUENCE</scope>
    <source>
        <strain evidence="2">YC3-6</strain>
    </source>
</reference>
<proteinExistence type="predicted"/>